<organism evidence="2">
    <name type="scientific">marine sediment metagenome</name>
    <dbReference type="NCBI Taxonomy" id="412755"/>
    <lineage>
        <taxon>unclassified sequences</taxon>
        <taxon>metagenomes</taxon>
        <taxon>ecological metagenomes</taxon>
    </lineage>
</organism>
<evidence type="ECO:0000259" key="1">
    <source>
        <dbReference type="Pfam" id="PF13579"/>
    </source>
</evidence>
<dbReference type="AlphaFoldDB" id="X0UNP9"/>
<dbReference type="Pfam" id="PF13579">
    <property type="entry name" value="Glyco_trans_4_4"/>
    <property type="match status" value="1"/>
</dbReference>
<accession>X0UNP9</accession>
<dbReference type="Gene3D" id="3.40.50.2000">
    <property type="entry name" value="Glycogen Phosphorylase B"/>
    <property type="match status" value="1"/>
</dbReference>
<evidence type="ECO:0000313" key="2">
    <source>
        <dbReference type="EMBL" id="GAG07305.1"/>
    </source>
</evidence>
<dbReference type="SUPFAM" id="SSF53756">
    <property type="entry name" value="UDP-Glycosyltransferase/glycogen phosphorylase"/>
    <property type="match status" value="1"/>
</dbReference>
<reference evidence="2" key="1">
    <citation type="journal article" date="2014" name="Front. Microbiol.">
        <title>High frequency of phylogenetically diverse reductive dehalogenase-homologous genes in deep subseafloor sedimentary metagenomes.</title>
        <authorList>
            <person name="Kawai M."/>
            <person name="Futagami T."/>
            <person name="Toyoda A."/>
            <person name="Takaki Y."/>
            <person name="Nishi S."/>
            <person name="Hori S."/>
            <person name="Arai W."/>
            <person name="Tsubouchi T."/>
            <person name="Morono Y."/>
            <person name="Uchiyama I."/>
            <person name="Ito T."/>
            <person name="Fujiyama A."/>
            <person name="Inagaki F."/>
            <person name="Takami H."/>
        </authorList>
    </citation>
    <scope>NUCLEOTIDE SEQUENCE</scope>
    <source>
        <strain evidence="2">Expedition CK06-06</strain>
    </source>
</reference>
<name>X0UNP9_9ZZZZ</name>
<proteinExistence type="predicted"/>
<feature type="domain" description="Glycosyltransferase subfamily 4-like N-terminal" evidence="1">
    <location>
        <begin position="17"/>
        <end position="145"/>
    </location>
</feature>
<comment type="caution">
    <text evidence="2">The sequence shown here is derived from an EMBL/GenBank/DDBJ whole genome shotgun (WGS) entry which is preliminary data.</text>
</comment>
<protein>
    <recommendedName>
        <fullName evidence="1">Glycosyltransferase subfamily 4-like N-terminal domain-containing protein</fullName>
    </recommendedName>
</protein>
<gene>
    <name evidence="2" type="ORF">S01H1_42506</name>
</gene>
<feature type="non-terminal residue" evidence="2">
    <location>
        <position position="156"/>
    </location>
</feature>
<sequence length="156" mass="17751">MKVCIVTTAFPRWVGDGQGAFVWELARALTDNGIKVCVVAMHSPRARTIESIDGIEIARPRYWWPERWEMLRRGGSGGLPVAWERYPWARPQLIPFMLVHTLVSARYAATCDLVHAQWTLSAAAANLGRWLHRRPVIVTVNGSDVFQVSRFPLRAW</sequence>
<dbReference type="EMBL" id="BARS01027036">
    <property type="protein sequence ID" value="GAG07305.1"/>
    <property type="molecule type" value="Genomic_DNA"/>
</dbReference>
<dbReference type="InterPro" id="IPR028098">
    <property type="entry name" value="Glyco_trans_4-like_N"/>
</dbReference>